<comment type="similarity">
    <text evidence="1 3">Belongs to the short-chain dehydrogenases/reductases (SDR) family.</text>
</comment>
<dbReference type="GO" id="GO:0016616">
    <property type="term" value="F:oxidoreductase activity, acting on the CH-OH group of donors, NAD or NADP as acceptor"/>
    <property type="evidence" value="ECO:0007669"/>
    <property type="project" value="UniProtKB-ARBA"/>
</dbReference>
<dbReference type="PhylomeDB" id="E2BY73"/>
<evidence type="ECO:0000313" key="4">
    <source>
        <dbReference type="EMBL" id="EFN79352.1"/>
    </source>
</evidence>
<dbReference type="InParanoid" id="E2BY73"/>
<evidence type="ECO:0000256" key="2">
    <source>
        <dbReference type="ARBA" id="ARBA00023002"/>
    </source>
</evidence>
<dbReference type="SUPFAM" id="SSF51735">
    <property type="entry name" value="NAD(P)-binding Rossmann-fold domains"/>
    <property type="match status" value="1"/>
</dbReference>
<dbReference type="KEGG" id="hst:105187876"/>
<dbReference type="Gene3D" id="3.40.50.720">
    <property type="entry name" value="NAD(P)-binding Rossmann-like Domain"/>
    <property type="match status" value="1"/>
</dbReference>
<keyword evidence="5" id="KW-1185">Reference proteome</keyword>
<dbReference type="FunFam" id="3.40.50.720:FF:000047">
    <property type="entry name" value="NADP-dependent L-serine/L-allo-threonine dehydrogenase"/>
    <property type="match status" value="1"/>
</dbReference>
<dbReference type="OrthoDB" id="1933717at2759"/>
<proteinExistence type="inferred from homology"/>
<evidence type="ECO:0000256" key="1">
    <source>
        <dbReference type="ARBA" id="ARBA00006484"/>
    </source>
</evidence>
<gene>
    <name evidence="4" type="ORF">EAI_09838</name>
</gene>
<dbReference type="EMBL" id="GL451420">
    <property type="protein sequence ID" value="EFN79352.1"/>
    <property type="molecule type" value="Genomic_DNA"/>
</dbReference>
<reference evidence="4 5" key="1">
    <citation type="journal article" date="2010" name="Science">
        <title>Genomic comparison of the ants Camponotus floridanus and Harpegnathos saltator.</title>
        <authorList>
            <person name="Bonasio R."/>
            <person name="Zhang G."/>
            <person name="Ye C."/>
            <person name="Mutti N.S."/>
            <person name="Fang X."/>
            <person name="Qin N."/>
            <person name="Donahue G."/>
            <person name="Yang P."/>
            <person name="Li Q."/>
            <person name="Li C."/>
            <person name="Zhang P."/>
            <person name="Huang Z."/>
            <person name="Berger S.L."/>
            <person name="Reinberg D."/>
            <person name="Wang J."/>
            <person name="Liebig J."/>
        </authorList>
    </citation>
    <scope>NUCLEOTIDE SEQUENCE [LARGE SCALE GENOMIC DNA]</scope>
    <source>
        <strain evidence="4 5">R22 G/1</strain>
    </source>
</reference>
<dbReference type="PANTHER" id="PTHR43115">
    <property type="entry name" value="DEHYDROGENASE/REDUCTASE SDR FAMILY MEMBER 11"/>
    <property type="match status" value="1"/>
</dbReference>
<dbReference type="InterPro" id="IPR002347">
    <property type="entry name" value="SDR_fam"/>
</dbReference>
<dbReference type="Proteomes" id="UP000008237">
    <property type="component" value="Unassembled WGS sequence"/>
</dbReference>
<evidence type="ECO:0000313" key="5">
    <source>
        <dbReference type="Proteomes" id="UP000008237"/>
    </source>
</evidence>
<dbReference type="PRINTS" id="PR00080">
    <property type="entry name" value="SDRFAMILY"/>
</dbReference>
<keyword evidence="2" id="KW-0560">Oxidoreductase</keyword>
<dbReference type="AlphaFoldDB" id="E2BY73"/>
<dbReference type="Pfam" id="PF00106">
    <property type="entry name" value="adh_short"/>
    <property type="match status" value="1"/>
</dbReference>
<dbReference type="InterPro" id="IPR036291">
    <property type="entry name" value="NAD(P)-bd_dom_sf"/>
</dbReference>
<name>E2BY73_HARSA</name>
<dbReference type="PANTHER" id="PTHR43115:SF4">
    <property type="entry name" value="DEHYDROGENASE_REDUCTASE SDR FAMILY MEMBER 11"/>
    <property type="match status" value="1"/>
</dbReference>
<dbReference type="FunCoup" id="E2BY73">
    <property type="interactions" value="149"/>
</dbReference>
<evidence type="ECO:0000256" key="3">
    <source>
        <dbReference type="RuleBase" id="RU000363"/>
    </source>
</evidence>
<organism evidence="5">
    <name type="scientific">Harpegnathos saltator</name>
    <name type="common">Jerdon's jumping ant</name>
    <dbReference type="NCBI Taxonomy" id="610380"/>
    <lineage>
        <taxon>Eukaryota</taxon>
        <taxon>Metazoa</taxon>
        <taxon>Ecdysozoa</taxon>
        <taxon>Arthropoda</taxon>
        <taxon>Hexapoda</taxon>
        <taxon>Insecta</taxon>
        <taxon>Pterygota</taxon>
        <taxon>Neoptera</taxon>
        <taxon>Endopterygota</taxon>
        <taxon>Hymenoptera</taxon>
        <taxon>Apocrita</taxon>
        <taxon>Aculeata</taxon>
        <taxon>Formicoidea</taxon>
        <taxon>Formicidae</taxon>
        <taxon>Ponerinae</taxon>
        <taxon>Ponerini</taxon>
        <taxon>Harpegnathos</taxon>
    </lineage>
</organism>
<protein>
    <submittedName>
        <fullName evidence="4">Dehydrogenase/reductase SDR family member 11</fullName>
    </submittedName>
</protein>
<dbReference type="OMA" id="MDYADLE"/>
<dbReference type="STRING" id="610380.E2BY73"/>
<dbReference type="PRINTS" id="PR00081">
    <property type="entry name" value="GDHRDH"/>
</dbReference>
<accession>E2BY73</accession>
<sequence>MSRWEGKIAVVTGASAGIGLAIAEAFVNRGMIVVGLARRKAIMEARMRFAQGNGKFIARECDVSKPENLKEVFHWIQSNLGVIQVMVNNAGVITSGTIVETSRQDWEKIFDVNVMGLLECTRHAVRVMKAANVEGHIVNINSIQGHRLRQIQNMSFNVYAASKHAVTAITATLQQELLGGKIRVTSISPGYVKTEILEAISDLDIDKLKVFSSFPTLESKDVAEAVVYVIETPQRVQITELTITPFGENM</sequence>